<dbReference type="PANTHER" id="PTHR22550:SF18">
    <property type="entry name" value="VWFA DOMAIN-CONTAINING PROTEIN"/>
    <property type="match status" value="1"/>
</dbReference>
<reference evidence="3 4" key="1">
    <citation type="submission" date="2020-04" db="EMBL/GenBank/DDBJ databases">
        <title>Flammeovirga sp. SR4, a novel species isolated from seawater.</title>
        <authorList>
            <person name="Wang X."/>
        </authorList>
    </citation>
    <scope>NUCLEOTIDE SEQUENCE [LARGE SCALE GENOMIC DNA]</scope>
    <source>
        <strain evidence="3 4">SR4</strain>
    </source>
</reference>
<dbReference type="AlphaFoldDB" id="A0A7X8SKK9"/>
<feature type="transmembrane region" description="Helical" evidence="1">
    <location>
        <begin position="6"/>
        <end position="24"/>
    </location>
</feature>
<feature type="transmembrane region" description="Helical" evidence="1">
    <location>
        <begin position="61"/>
        <end position="80"/>
    </location>
</feature>
<gene>
    <name evidence="3" type="ORF">HGP29_12055</name>
</gene>
<feature type="transmembrane region" description="Helical" evidence="1">
    <location>
        <begin position="297"/>
        <end position="321"/>
    </location>
</feature>
<organism evidence="3 4">
    <name type="scientific">Flammeovirga agarivorans</name>
    <dbReference type="NCBI Taxonomy" id="2726742"/>
    <lineage>
        <taxon>Bacteria</taxon>
        <taxon>Pseudomonadati</taxon>
        <taxon>Bacteroidota</taxon>
        <taxon>Cytophagia</taxon>
        <taxon>Cytophagales</taxon>
        <taxon>Flammeovirgaceae</taxon>
        <taxon>Flammeovirga</taxon>
    </lineage>
</organism>
<keyword evidence="4" id="KW-1185">Reference proteome</keyword>
<dbReference type="Pfam" id="PF00092">
    <property type="entry name" value="VWA"/>
    <property type="match status" value="1"/>
</dbReference>
<protein>
    <submittedName>
        <fullName evidence="3">VWA domain-containing protein</fullName>
    </submittedName>
</protein>
<proteinExistence type="predicted"/>
<dbReference type="Gene3D" id="3.40.50.410">
    <property type="entry name" value="von Willebrand factor, type A domain"/>
    <property type="match status" value="1"/>
</dbReference>
<evidence type="ECO:0000259" key="2">
    <source>
        <dbReference type="PROSITE" id="PS50234"/>
    </source>
</evidence>
<dbReference type="EMBL" id="JABAIL010000003">
    <property type="protein sequence ID" value="NLR91948.1"/>
    <property type="molecule type" value="Genomic_DNA"/>
</dbReference>
<dbReference type="SUPFAM" id="SSF53300">
    <property type="entry name" value="vWA-like"/>
    <property type="match status" value="1"/>
</dbReference>
<keyword evidence="1" id="KW-0812">Transmembrane</keyword>
<dbReference type="PANTHER" id="PTHR22550">
    <property type="entry name" value="SPORE GERMINATION PROTEIN"/>
    <property type="match status" value="1"/>
</dbReference>
<dbReference type="InterPro" id="IPR036465">
    <property type="entry name" value="vWFA_dom_sf"/>
</dbReference>
<evidence type="ECO:0000313" key="3">
    <source>
        <dbReference type="EMBL" id="NLR91948.1"/>
    </source>
</evidence>
<dbReference type="SMART" id="SM00327">
    <property type="entry name" value="VWA"/>
    <property type="match status" value="1"/>
</dbReference>
<accession>A0A7X8SKK9</accession>
<keyword evidence="1" id="KW-0472">Membrane</keyword>
<feature type="domain" description="VWFA" evidence="2">
    <location>
        <begin position="102"/>
        <end position="277"/>
    </location>
</feature>
<keyword evidence="1" id="KW-1133">Transmembrane helix</keyword>
<dbReference type="Proteomes" id="UP000585050">
    <property type="component" value="Unassembled WGS sequence"/>
</dbReference>
<name>A0A7X8SKK9_9BACT</name>
<sequence>MHFEWTYPWVFTFVIIVPLVYWILPPMRKKTAALVFPSFSRAVQVSGINPRKKSKVSKKSVFQWFILFLIYIGILVGAAGPKLVGQPEKKIKTARSFLITADMSFSMDNKDWVVEKQRLTRWHAVQKLMTEFIKGRKSDRMGLVLFATHPYLQAPLTEDLHSVMFMLNDAEVGMAGQMTGIGDAIGYSMKVFEQDTTKEKVILLLTDGVDSGRGTNPLDAAAVAKNDSIKIYTLGIGDPTGRDKIDEKTMTYIAESTGGQYFRAMDEKELKKAYKALDDLEPIKYETSTLKPEVLLYFYPIAVSIVLSFLLIFYLNVVSLLKSKTNG</sequence>
<dbReference type="InterPro" id="IPR002035">
    <property type="entry name" value="VWF_A"/>
</dbReference>
<dbReference type="InterPro" id="IPR050768">
    <property type="entry name" value="UPF0353/GerABKA_families"/>
</dbReference>
<evidence type="ECO:0000256" key="1">
    <source>
        <dbReference type="SAM" id="Phobius"/>
    </source>
</evidence>
<evidence type="ECO:0000313" key="4">
    <source>
        <dbReference type="Proteomes" id="UP000585050"/>
    </source>
</evidence>
<dbReference type="PROSITE" id="PS50234">
    <property type="entry name" value="VWFA"/>
    <property type="match status" value="1"/>
</dbReference>
<comment type="caution">
    <text evidence="3">The sequence shown here is derived from an EMBL/GenBank/DDBJ whole genome shotgun (WGS) entry which is preliminary data.</text>
</comment>